<keyword evidence="2" id="KW-0732">Signal</keyword>
<dbReference type="InterPro" id="IPR001424">
    <property type="entry name" value="SOD_Cu_Zn_dom"/>
</dbReference>
<evidence type="ECO:0000313" key="4">
    <source>
        <dbReference type="Ensembl" id="ENSNMLP00000014223.1"/>
    </source>
</evidence>
<comment type="cofactor">
    <cofactor evidence="1">
        <name>Cu cation</name>
        <dbReference type="ChEBI" id="CHEBI:23378"/>
    </cofactor>
    <text evidence="1">Binds 1 copper ion per subunit.</text>
</comment>
<dbReference type="PROSITE" id="PS00332">
    <property type="entry name" value="SOD_CU_ZN_2"/>
    <property type="match status" value="1"/>
</dbReference>
<feature type="chain" id="PRO_5035000573" description="Superoxide dismutase [Cu-Zn]" evidence="2">
    <location>
        <begin position="29"/>
        <end position="226"/>
    </location>
</feature>
<protein>
    <recommendedName>
        <fullName evidence="1">Superoxide dismutase [Cu-Zn]</fullName>
        <ecNumber evidence="1">1.15.1.1</ecNumber>
    </recommendedName>
</protein>
<organism evidence="4 5">
    <name type="scientific">Neogobius melanostomus</name>
    <name type="common">round goby</name>
    <dbReference type="NCBI Taxonomy" id="47308"/>
    <lineage>
        <taxon>Eukaryota</taxon>
        <taxon>Metazoa</taxon>
        <taxon>Chordata</taxon>
        <taxon>Craniata</taxon>
        <taxon>Vertebrata</taxon>
        <taxon>Euteleostomi</taxon>
        <taxon>Actinopterygii</taxon>
        <taxon>Neopterygii</taxon>
        <taxon>Teleostei</taxon>
        <taxon>Neoteleostei</taxon>
        <taxon>Acanthomorphata</taxon>
        <taxon>Gobiaria</taxon>
        <taxon>Gobiiformes</taxon>
        <taxon>Gobioidei</taxon>
        <taxon>Gobiidae</taxon>
        <taxon>Benthophilinae</taxon>
        <taxon>Neogobiini</taxon>
        <taxon>Neogobius</taxon>
    </lineage>
</organism>
<comment type="similarity">
    <text evidence="1">Belongs to the Cu-Zn superoxide dismutase family.</text>
</comment>
<comment type="catalytic activity">
    <reaction evidence="1">
        <text>2 superoxide + 2 H(+) = H2O2 + O2</text>
        <dbReference type="Rhea" id="RHEA:20696"/>
        <dbReference type="ChEBI" id="CHEBI:15378"/>
        <dbReference type="ChEBI" id="CHEBI:15379"/>
        <dbReference type="ChEBI" id="CHEBI:16240"/>
        <dbReference type="ChEBI" id="CHEBI:18421"/>
        <dbReference type="EC" id="1.15.1.1"/>
    </reaction>
</comment>
<dbReference type="GO" id="GO:0004784">
    <property type="term" value="F:superoxide dismutase activity"/>
    <property type="evidence" value="ECO:0007669"/>
    <property type="project" value="UniProtKB-EC"/>
</dbReference>
<dbReference type="CDD" id="cd00305">
    <property type="entry name" value="Cu-Zn_Superoxide_Dismutase"/>
    <property type="match status" value="1"/>
</dbReference>
<dbReference type="InterPro" id="IPR036423">
    <property type="entry name" value="SOD-like_Cu/Zn_dom_sf"/>
</dbReference>
<dbReference type="Ensembl" id="ENSNMLT00000015998.1">
    <property type="protein sequence ID" value="ENSNMLP00000014223.1"/>
    <property type="gene ID" value="ENSNMLG00000009505.1"/>
</dbReference>
<dbReference type="Gene3D" id="2.60.40.200">
    <property type="entry name" value="Superoxide dismutase, copper/zinc binding domain"/>
    <property type="match status" value="1"/>
</dbReference>
<dbReference type="PRINTS" id="PR00068">
    <property type="entry name" value="CUZNDISMTASE"/>
</dbReference>
<keyword evidence="5" id="KW-1185">Reference proteome</keyword>
<dbReference type="PANTHER" id="PTHR10003">
    <property type="entry name" value="SUPEROXIDE DISMUTASE CU-ZN -RELATED"/>
    <property type="match status" value="1"/>
</dbReference>
<keyword evidence="1" id="KW-0560">Oxidoreductase</keyword>
<dbReference type="InterPro" id="IPR018152">
    <property type="entry name" value="SOD_Cu/Zn_BS"/>
</dbReference>
<dbReference type="Pfam" id="PF00080">
    <property type="entry name" value="Sod_Cu"/>
    <property type="match status" value="1"/>
</dbReference>
<evidence type="ECO:0000313" key="5">
    <source>
        <dbReference type="Proteomes" id="UP000694523"/>
    </source>
</evidence>
<sequence>MTKMHVFWSVYTLGGVLLIVLNSQLCISTHNAVPHPPEAFEFNGTLYAACMIKPNAPSSSAPKVYGMVLFKQDSPQSKLSVSLQLRGFDRDTAEAKAVHIHQFGDLSSGCASAGGHYNPLNVNHPHHPGDFGNFVTQNGRISARIESEATLFGGHTVIGRAVVVHLQQDDLGHGGDEASLQNGNAGPRIGCCVIGISSADLWIKHTNKLKALKRSKVNKRNLFVKA</sequence>
<dbReference type="SUPFAM" id="SSF49329">
    <property type="entry name" value="Cu,Zn superoxide dismutase-like"/>
    <property type="match status" value="1"/>
</dbReference>
<evidence type="ECO:0000259" key="3">
    <source>
        <dbReference type="Pfam" id="PF00080"/>
    </source>
</evidence>
<comment type="function">
    <text evidence="1">Destroys radicals which are normally produced within the cells and which are toxic to biological systems.</text>
</comment>
<keyword evidence="1" id="KW-0479">Metal-binding</keyword>
<dbReference type="AlphaFoldDB" id="A0A8C6T006"/>
<name>A0A8C6T006_9GOBI</name>
<accession>A0A8C6T006</accession>
<evidence type="ECO:0000256" key="1">
    <source>
        <dbReference type="RuleBase" id="RU000393"/>
    </source>
</evidence>
<dbReference type="Proteomes" id="UP000694523">
    <property type="component" value="Unplaced"/>
</dbReference>
<evidence type="ECO:0000256" key="2">
    <source>
        <dbReference type="SAM" id="SignalP"/>
    </source>
</evidence>
<reference evidence="4" key="1">
    <citation type="submission" date="2025-08" db="UniProtKB">
        <authorList>
            <consortium name="Ensembl"/>
        </authorList>
    </citation>
    <scope>IDENTIFICATION</scope>
</reference>
<keyword evidence="1" id="KW-0862">Zinc</keyword>
<keyword evidence="1" id="KW-0186">Copper</keyword>
<feature type="signal peptide" evidence="2">
    <location>
        <begin position="1"/>
        <end position="28"/>
    </location>
</feature>
<reference evidence="4" key="2">
    <citation type="submission" date="2025-09" db="UniProtKB">
        <authorList>
            <consortium name="Ensembl"/>
        </authorList>
    </citation>
    <scope>IDENTIFICATION</scope>
</reference>
<dbReference type="InterPro" id="IPR024134">
    <property type="entry name" value="SOD_Cu/Zn_/chaperone"/>
</dbReference>
<dbReference type="EC" id="1.15.1.1" evidence="1"/>
<comment type="cofactor">
    <cofactor evidence="1">
        <name>Zn(2+)</name>
        <dbReference type="ChEBI" id="CHEBI:29105"/>
    </cofactor>
    <text evidence="1">Binds 1 zinc ion per subunit.</text>
</comment>
<dbReference type="GO" id="GO:0005507">
    <property type="term" value="F:copper ion binding"/>
    <property type="evidence" value="ECO:0007669"/>
    <property type="project" value="InterPro"/>
</dbReference>
<feature type="domain" description="Superoxide dismutase copper/zinc binding" evidence="3">
    <location>
        <begin position="64"/>
        <end position="194"/>
    </location>
</feature>
<proteinExistence type="inferred from homology"/>